<evidence type="ECO:0000313" key="2">
    <source>
        <dbReference type="Proteomes" id="UP000325641"/>
    </source>
</evidence>
<evidence type="ECO:0000313" key="1">
    <source>
        <dbReference type="EMBL" id="QFI75535.1"/>
    </source>
</evidence>
<accession>A0A5P6PB86</accession>
<dbReference type="RefSeq" id="WP_151649082.1">
    <property type="nucleotide sequence ID" value="NZ_CP044543.1"/>
</dbReference>
<proteinExistence type="predicted"/>
<dbReference type="OrthoDB" id="8246226at2"/>
<sequence length="62" mass="7238">MATIERQYLPPLNPEIEIAEADRTRVYDIVRRQLADLLEGDQSYYLDGVQKDWRARADDLDG</sequence>
<dbReference type="EMBL" id="CP044543">
    <property type="protein sequence ID" value="QFI75535.1"/>
    <property type="molecule type" value="Genomic_DNA"/>
</dbReference>
<dbReference type="KEGG" id="bbet:F8237_25950"/>
<gene>
    <name evidence="1" type="ORF">F8237_25950</name>
</gene>
<dbReference type="Proteomes" id="UP000325641">
    <property type="component" value="Chromosome"/>
</dbReference>
<reference evidence="2" key="1">
    <citation type="submission" date="2019-10" db="EMBL/GenBank/DDBJ databases">
        <title>Complete Genome Sequence of Bradyrhizobium betae type strain PL7HG1T.</title>
        <authorList>
            <person name="Bromfield E.S.P."/>
            <person name="Cloutier S."/>
        </authorList>
    </citation>
    <scope>NUCLEOTIDE SEQUENCE [LARGE SCALE GENOMIC DNA]</scope>
    <source>
        <strain evidence="2">PL7HG1</strain>
    </source>
</reference>
<organism evidence="1 2">
    <name type="scientific">Bradyrhizobium betae</name>
    <dbReference type="NCBI Taxonomy" id="244734"/>
    <lineage>
        <taxon>Bacteria</taxon>
        <taxon>Pseudomonadati</taxon>
        <taxon>Pseudomonadota</taxon>
        <taxon>Alphaproteobacteria</taxon>
        <taxon>Hyphomicrobiales</taxon>
        <taxon>Nitrobacteraceae</taxon>
        <taxon>Bradyrhizobium</taxon>
    </lineage>
</organism>
<protein>
    <submittedName>
        <fullName evidence="1">Uncharacterized protein</fullName>
    </submittedName>
</protein>
<name>A0A5P6PB86_9BRAD</name>
<dbReference type="AlphaFoldDB" id="A0A5P6PB86"/>